<dbReference type="EMBL" id="JBHTIL010000006">
    <property type="protein sequence ID" value="MFD0927606.1"/>
    <property type="molecule type" value="Genomic_DNA"/>
</dbReference>
<accession>A0ABW3GAE9</accession>
<dbReference type="InterPro" id="IPR000836">
    <property type="entry name" value="PRTase_dom"/>
</dbReference>
<keyword evidence="4" id="KW-1185">Reference proteome</keyword>
<sequence length="435" mass="45714">MTHPTAGVTIDPGPPMSRWAVTDLVLPGLRRNPRRAHLWVSTVLGKHIPVAPSRIIGAAEDLADLISRALDPDGLDPHPDRSVRQVGVFGFAETATGLGHCVARRLHAEIYLHSTRRAVPALPTVARFQEGHSHATDHLVVPTSRDIAETAGTWVLVDDEISTGVTALAAVDALRGTLRARRWVVASLVDLRTEADRRRCDDRARAMGVDLTFVALAGGSAVVPDDLVARVAALDPAVESTPHSASVAGEATVLRQPWPAHVPDGGRHGVLHGDGPAFEAGVAEAARSLGTVLDPQQPVVVIGHEEFMYLPLRIAAALETDGWSVTSQTTTRSPAVVTTESGYPLRNGVEFTAPEPDSAGGRHGTRHLYNAAADDASTQRVLVIDPAADTPALAAPGGVVDVLTRSGRDLVVLVAGGTSFDALARSRAIAAGGHR</sequence>
<dbReference type="Pfam" id="PF15609">
    <property type="entry name" value="PRTase_2"/>
    <property type="match status" value="1"/>
</dbReference>
<feature type="domain" description="Orotate phosphoribosyltransferase-like" evidence="2">
    <location>
        <begin position="26"/>
        <end position="219"/>
    </location>
</feature>
<dbReference type="Gene3D" id="3.40.50.2020">
    <property type="match status" value="1"/>
</dbReference>
<proteinExistence type="predicted"/>
<dbReference type="InterPro" id="IPR011214">
    <property type="entry name" value="UCP020967"/>
</dbReference>
<dbReference type="GO" id="GO:0016757">
    <property type="term" value="F:glycosyltransferase activity"/>
    <property type="evidence" value="ECO:0007669"/>
    <property type="project" value="UniProtKB-KW"/>
</dbReference>
<keyword evidence="3" id="KW-0808">Transferase</keyword>
<dbReference type="Proteomes" id="UP001597068">
    <property type="component" value="Unassembled WGS sequence"/>
</dbReference>
<feature type="domain" description="TRSP" evidence="1">
    <location>
        <begin position="264"/>
        <end position="401"/>
    </location>
</feature>
<dbReference type="InterPro" id="IPR041688">
    <property type="entry name" value="PRTase_2"/>
</dbReference>
<dbReference type="CDD" id="cd06223">
    <property type="entry name" value="PRTases_typeI"/>
    <property type="match status" value="1"/>
</dbReference>
<evidence type="ECO:0000259" key="2">
    <source>
        <dbReference type="Pfam" id="PF15609"/>
    </source>
</evidence>
<dbReference type="InterPro" id="IPR022537">
    <property type="entry name" value="TRSP_dom"/>
</dbReference>
<reference evidence="4" key="1">
    <citation type="journal article" date="2019" name="Int. J. Syst. Evol. Microbiol.">
        <title>The Global Catalogue of Microorganisms (GCM) 10K type strain sequencing project: providing services to taxonomists for standard genome sequencing and annotation.</title>
        <authorList>
            <consortium name="The Broad Institute Genomics Platform"/>
            <consortium name="The Broad Institute Genome Sequencing Center for Infectious Disease"/>
            <person name="Wu L."/>
            <person name="Ma J."/>
        </authorList>
    </citation>
    <scope>NUCLEOTIDE SEQUENCE [LARGE SCALE GENOMIC DNA]</scope>
    <source>
        <strain evidence="4">CCUG 50873</strain>
    </source>
</reference>
<protein>
    <submittedName>
        <fullName evidence="3">Phosphoribosyltransferase family protein</fullName>
    </submittedName>
</protein>
<dbReference type="Pfam" id="PF12500">
    <property type="entry name" value="TRSP"/>
    <property type="match status" value="1"/>
</dbReference>
<dbReference type="RefSeq" id="WP_253648105.1">
    <property type="nucleotide sequence ID" value="NZ_BAAAMO010000001.1"/>
</dbReference>
<organism evidence="3 4">
    <name type="scientific">Williamsia deligens</name>
    <dbReference type="NCBI Taxonomy" id="321325"/>
    <lineage>
        <taxon>Bacteria</taxon>
        <taxon>Bacillati</taxon>
        <taxon>Actinomycetota</taxon>
        <taxon>Actinomycetes</taxon>
        <taxon>Mycobacteriales</taxon>
        <taxon>Nocardiaceae</taxon>
        <taxon>Williamsia</taxon>
    </lineage>
</organism>
<dbReference type="InterPro" id="IPR029057">
    <property type="entry name" value="PRTase-like"/>
</dbReference>
<evidence type="ECO:0000313" key="3">
    <source>
        <dbReference type="EMBL" id="MFD0927606.1"/>
    </source>
</evidence>
<name>A0ABW3GAE9_9NOCA</name>
<evidence type="ECO:0000313" key="4">
    <source>
        <dbReference type="Proteomes" id="UP001597068"/>
    </source>
</evidence>
<comment type="caution">
    <text evidence="3">The sequence shown here is derived from an EMBL/GenBank/DDBJ whole genome shotgun (WGS) entry which is preliminary data.</text>
</comment>
<dbReference type="SUPFAM" id="SSF53271">
    <property type="entry name" value="PRTase-like"/>
    <property type="match status" value="1"/>
</dbReference>
<gene>
    <name evidence="3" type="ORF">ACFQ04_17835</name>
</gene>
<keyword evidence="3" id="KW-0328">Glycosyltransferase</keyword>
<dbReference type="PIRSF" id="PIRSF020967">
    <property type="entry name" value="UCP020967"/>
    <property type="match status" value="1"/>
</dbReference>
<evidence type="ECO:0000259" key="1">
    <source>
        <dbReference type="Pfam" id="PF12500"/>
    </source>
</evidence>